<evidence type="ECO:0000313" key="2">
    <source>
        <dbReference type="EMBL" id="PYF74412.1"/>
    </source>
</evidence>
<name>A0A318UDA8_9SPHI</name>
<gene>
    <name evidence="2" type="ORF">B0O44_104583</name>
</gene>
<feature type="chain" id="PRO_5016234299" evidence="1">
    <location>
        <begin position="24"/>
        <end position="431"/>
    </location>
</feature>
<evidence type="ECO:0000256" key="1">
    <source>
        <dbReference type="SAM" id="SignalP"/>
    </source>
</evidence>
<feature type="signal peptide" evidence="1">
    <location>
        <begin position="1"/>
        <end position="23"/>
    </location>
</feature>
<dbReference type="PROSITE" id="PS51257">
    <property type="entry name" value="PROKAR_LIPOPROTEIN"/>
    <property type="match status" value="1"/>
</dbReference>
<accession>A0A318UDA8</accession>
<dbReference type="EMBL" id="QKLU01000004">
    <property type="protein sequence ID" value="PYF74412.1"/>
    <property type="molecule type" value="Genomic_DNA"/>
</dbReference>
<proteinExistence type="predicted"/>
<organism evidence="2 3">
    <name type="scientific">Pedobacter nutrimenti</name>
    <dbReference type="NCBI Taxonomy" id="1241337"/>
    <lineage>
        <taxon>Bacteria</taxon>
        <taxon>Pseudomonadati</taxon>
        <taxon>Bacteroidota</taxon>
        <taxon>Sphingobacteriia</taxon>
        <taxon>Sphingobacteriales</taxon>
        <taxon>Sphingobacteriaceae</taxon>
        <taxon>Pedobacter</taxon>
    </lineage>
</organism>
<keyword evidence="3" id="KW-1185">Reference proteome</keyword>
<sequence length="431" mass="47493">MIRKNISKLSFIALLLLASAACSKKVDLLPVKNDTAIKPESLTVAAGSAMLVESLTGPITVNELNAFKNYIQTKVSAPPTNDGNIWVYGNSGKQLEACGLMYDATKDMAILDRMIYLADAALAGRNDLAPANKGGQRILWSGNIEPVWPSSDASASPQGAGVEQGQILSHMVFCSLLILQNPSIWNNPVGIGDPNNFGATYKTRALKYINEADYVMDTWILPRFIRTADHNRYYFPGAPNPYKPNDPAPWNQAWMLTNGFVRLVQCHVLLADDPARVAKYDAIIQPNIDWFFANLKSVTSKSGSPCFTWAYAYPSGMEDTNHFAYDAEGLWIAYNSGRYGLSKAKVLPFANTYFDVVLATVTNGLYAGRVDGTTGTGHAAGDNYVRDEYIYLTEFRPDKFLDVGNIEISKNKIASSPQITARLLWEKSRRN</sequence>
<dbReference type="AlphaFoldDB" id="A0A318UDA8"/>
<keyword evidence="1" id="KW-0732">Signal</keyword>
<dbReference type="RefSeq" id="WP_245943663.1">
    <property type="nucleotide sequence ID" value="NZ_QKLU01000004.1"/>
</dbReference>
<comment type="caution">
    <text evidence="2">The sequence shown here is derived from an EMBL/GenBank/DDBJ whole genome shotgun (WGS) entry which is preliminary data.</text>
</comment>
<reference evidence="2 3" key="1">
    <citation type="submission" date="2018-06" db="EMBL/GenBank/DDBJ databases">
        <title>Genomic Encyclopedia of Archaeal and Bacterial Type Strains, Phase II (KMG-II): from individual species to whole genera.</title>
        <authorList>
            <person name="Goeker M."/>
        </authorList>
    </citation>
    <scope>NUCLEOTIDE SEQUENCE [LARGE SCALE GENOMIC DNA]</scope>
    <source>
        <strain evidence="2 3">DSM 27372</strain>
    </source>
</reference>
<dbReference type="Proteomes" id="UP000248198">
    <property type="component" value="Unassembled WGS sequence"/>
</dbReference>
<protein>
    <submittedName>
        <fullName evidence="2">Uncharacterized protein</fullName>
    </submittedName>
</protein>
<evidence type="ECO:0000313" key="3">
    <source>
        <dbReference type="Proteomes" id="UP000248198"/>
    </source>
</evidence>